<feature type="compositionally biased region" description="Polar residues" evidence="7">
    <location>
        <begin position="132"/>
        <end position="155"/>
    </location>
</feature>
<reference evidence="9" key="2">
    <citation type="journal article" date="2020" name="Nat. Commun.">
        <title>Large-scale genome sequencing of mycorrhizal fungi provides insights into the early evolution of symbiotic traits.</title>
        <authorList>
            <person name="Miyauchi S."/>
            <person name="Kiss E."/>
            <person name="Kuo A."/>
            <person name="Drula E."/>
            <person name="Kohler A."/>
            <person name="Sanchez-Garcia M."/>
            <person name="Morin E."/>
            <person name="Andreopoulos B."/>
            <person name="Barry K.W."/>
            <person name="Bonito G."/>
            <person name="Buee M."/>
            <person name="Carver A."/>
            <person name="Chen C."/>
            <person name="Cichocki N."/>
            <person name="Clum A."/>
            <person name="Culley D."/>
            <person name="Crous P.W."/>
            <person name="Fauchery L."/>
            <person name="Girlanda M."/>
            <person name="Hayes R.D."/>
            <person name="Keri Z."/>
            <person name="LaButti K."/>
            <person name="Lipzen A."/>
            <person name="Lombard V."/>
            <person name="Magnuson J."/>
            <person name="Maillard F."/>
            <person name="Murat C."/>
            <person name="Nolan M."/>
            <person name="Ohm R.A."/>
            <person name="Pangilinan J."/>
            <person name="Pereira M.F."/>
            <person name="Perotto S."/>
            <person name="Peter M."/>
            <person name="Pfister S."/>
            <person name="Riley R."/>
            <person name="Sitrit Y."/>
            <person name="Stielow J.B."/>
            <person name="Szollosi G."/>
            <person name="Zifcakova L."/>
            <person name="Stursova M."/>
            <person name="Spatafora J.W."/>
            <person name="Tedersoo L."/>
            <person name="Vaario L.M."/>
            <person name="Yamada A."/>
            <person name="Yan M."/>
            <person name="Wang P."/>
            <person name="Xu J."/>
            <person name="Bruns T."/>
            <person name="Baldrian P."/>
            <person name="Vilgalys R."/>
            <person name="Dunand C."/>
            <person name="Henrissat B."/>
            <person name="Grigoriev I.V."/>
            <person name="Hibbett D."/>
            <person name="Nagy L.G."/>
            <person name="Martin F.M."/>
        </authorList>
    </citation>
    <scope>NUCLEOTIDE SEQUENCE</scope>
    <source>
        <strain evidence="9">Prilba</strain>
    </source>
</reference>
<keyword evidence="6" id="KW-0788">Thiol protease</keyword>
<dbReference type="Pfam" id="PF00443">
    <property type="entry name" value="UCH"/>
    <property type="match status" value="1"/>
</dbReference>
<dbReference type="GO" id="GO:0016579">
    <property type="term" value="P:protein deubiquitination"/>
    <property type="evidence" value="ECO:0007669"/>
    <property type="project" value="InterPro"/>
</dbReference>
<feature type="region of interest" description="Disordered" evidence="7">
    <location>
        <begin position="188"/>
        <end position="222"/>
    </location>
</feature>
<dbReference type="InterPro" id="IPR050164">
    <property type="entry name" value="Peptidase_C19"/>
</dbReference>
<dbReference type="EC" id="3.4.19.12" evidence="2"/>
<feature type="compositionally biased region" description="Basic and acidic residues" evidence="7">
    <location>
        <begin position="327"/>
        <end position="338"/>
    </location>
</feature>
<dbReference type="Proteomes" id="UP000759537">
    <property type="component" value="Unassembled WGS sequence"/>
</dbReference>
<evidence type="ECO:0000256" key="6">
    <source>
        <dbReference type="ARBA" id="ARBA00022807"/>
    </source>
</evidence>
<keyword evidence="5" id="KW-0378">Hydrolase</keyword>
<dbReference type="EMBL" id="WHVB01000023">
    <property type="protein sequence ID" value="KAF8471374.1"/>
    <property type="molecule type" value="Genomic_DNA"/>
</dbReference>
<evidence type="ECO:0000259" key="8">
    <source>
        <dbReference type="Pfam" id="PF00443"/>
    </source>
</evidence>
<dbReference type="GO" id="GO:0005829">
    <property type="term" value="C:cytosol"/>
    <property type="evidence" value="ECO:0007669"/>
    <property type="project" value="TreeGrafter"/>
</dbReference>
<comment type="caution">
    <text evidence="9">The sequence shown here is derived from an EMBL/GenBank/DDBJ whole genome shotgun (WGS) entry which is preliminary data.</text>
</comment>
<feature type="compositionally biased region" description="Pro residues" evidence="7">
    <location>
        <begin position="209"/>
        <end position="219"/>
    </location>
</feature>
<dbReference type="InterPro" id="IPR001394">
    <property type="entry name" value="Peptidase_C19_UCH"/>
</dbReference>
<name>A0A9P5JZR4_9AGAM</name>
<comment type="catalytic activity">
    <reaction evidence="1">
        <text>Thiol-dependent hydrolysis of ester, thioester, amide, peptide and isopeptide bonds formed by the C-terminal Gly of ubiquitin (a 76-residue protein attached to proteins as an intracellular targeting signal).</text>
        <dbReference type="EC" id="3.4.19.12"/>
    </reaction>
</comment>
<evidence type="ECO:0000256" key="3">
    <source>
        <dbReference type="ARBA" id="ARBA00022670"/>
    </source>
</evidence>
<evidence type="ECO:0000256" key="5">
    <source>
        <dbReference type="ARBA" id="ARBA00022801"/>
    </source>
</evidence>
<evidence type="ECO:0000256" key="1">
    <source>
        <dbReference type="ARBA" id="ARBA00000707"/>
    </source>
</evidence>
<dbReference type="PANTHER" id="PTHR24006:SF687">
    <property type="entry name" value="UBIQUITIN CARBOXYL-TERMINAL HYDROLASE 10"/>
    <property type="match status" value="1"/>
</dbReference>
<dbReference type="SUPFAM" id="SSF54001">
    <property type="entry name" value="Cysteine proteinases"/>
    <property type="match status" value="1"/>
</dbReference>
<organism evidence="9 10">
    <name type="scientific">Russula ochroleuca</name>
    <dbReference type="NCBI Taxonomy" id="152965"/>
    <lineage>
        <taxon>Eukaryota</taxon>
        <taxon>Fungi</taxon>
        <taxon>Dikarya</taxon>
        <taxon>Basidiomycota</taxon>
        <taxon>Agaricomycotina</taxon>
        <taxon>Agaricomycetes</taxon>
        <taxon>Russulales</taxon>
        <taxon>Russulaceae</taxon>
        <taxon>Russula</taxon>
    </lineage>
</organism>
<feature type="domain" description="Peptidase C19 ubiquitin carboxyl-terminal hydrolase" evidence="8">
    <location>
        <begin position="248"/>
        <end position="449"/>
    </location>
</feature>
<evidence type="ECO:0000256" key="2">
    <source>
        <dbReference type="ARBA" id="ARBA00012759"/>
    </source>
</evidence>
<feature type="region of interest" description="Disordered" evidence="7">
    <location>
        <begin position="316"/>
        <end position="338"/>
    </location>
</feature>
<keyword evidence="4" id="KW-0833">Ubl conjugation pathway</keyword>
<feature type="region of interest" description="Disordered" evidence="7">
    <location>
        <begin position="397"/>
        <end position="418"/>
    </location>
</feature>
<accession>A0A9P5JZR4</accession>
<dbReference type="PANTHER" id="PTHR24006">
    <property type="entry name" value="UBIQUITIN CARBOXYL-TERMINAL HYDROLASE"/>
    <property type="match status" value="1"/>
</dbReference>
<evidence type="ECO:0000256" key="7">
    <source>
        <dbReference type="SAM" id="MobiDB-lite"/>
    </source>
</evidence>
<keyword evidence="10" id="KW-1185">Reference proteome</keyword>
<dbReference type="GO" id="GO:0005634">
    <property type="term" value="C:nucleus"/>
    <property type="evidence" value="ECO:0007669"/>
    <property type="project" value="TreeGrafter"/>
</dbReference>
<feature type="compositionally biased region" description="Polar residues" evidence="7">
    <location>
        <begin position="188"/>
        <end position="203"/>
    </location>
</feature>
<dbReference type="GO" id="GO:0004843">
    <property type="term" value="F:cysteine-type deubiquitinase activity"/>
    <property type="evidence" value="ECO:0007669"/>
    <property type="project" value="UniProtKB-EC"/>
</dbReference>
<reference evidence="9" key="1">
    <citation type="submission" date="2019-10" db="EMBL/GenBank/DDBJ databases">
        <authorList>
            <consortium name="DOE Joint Genome Institute"/>
            <person name="Kuo A."/>
            <person name="Miyauchi S."/>
            <person name="Kiss E."/>
            <person name="Drula E."/>
            <person name="Kohler A."/>
            <person name="Sanchez-Garcia M."/>
            <person name="Andreopoulos B."/>
            <person name="Barry K.W."/>
            <person name="Bonito G."/>
            <person name="Buee M."/>
            <person name="Carver A."/>
            <person name="Chen C."/>
            <person name="Cichocki N."/>
            <person name="Clum A."/>
            <person name="Culley D."/>
            <person name="Crous P.W."/>
            <person name="Fauchery L."/>
            <person name="Girlanda M."/>
            <person name="Hayes R."/>
            <person name="Keri Z."/>
            <person name="LaButti K."/>
            <person name="Lipzen A."/>
            <person name="Lombard V."/>
            <person name="Magnuson J."/>
            <person name="Maillard F."/>
            <person name="Morin E."/>
            <person name="Murat C."/>
            <person name="Nolan M."/>
            <person name="Ohm R."/>
            <person name="Pangilinan J."/>
            <person name="Pereira M."/>
            <person name="Perotto S."/>
            <person name="Peter M."/>
            <person name="Riley R."/>
            <person name="Sitrit Y."/>
            <person name="Stielow B."/>
            <person name="Szollosi G."/>
            <person name="Zifcakova L."/>
            <person name="Stursova M."/>
            <person name="Spatafora J.W."/>
            <person name="Tedersoo L."/>
            <person name="Vaario L.-M."/>
            <person name="Yamada A."/>
            <person name="Yan M."/>
            <person name="Wang P."/>
            <person name="Xu J."/>
            <person name="Bruns T."/>
            <person name="Baldrian P."/>
            <person name="Vilgalys R."/>
            <person name="Henrissat B."/>
            <person name="Grigoriev I.V."/>
            <person name="Hibbett D."/>
            <person name="Nagy L.G."/>
            <person name="Martin F.M."/>
        </authorList>
    </citation>
    <scope>NUCLEOTIDE SEQUENCE</scope>
    <source>
        <strain evidence="9">Prilba</strain>
    </source>
</reference>
<sequence length="477" mass="51057">MISVQCGTNSSKKQGSEGITPLPSTFFVGFVISTLLCIKPSSYPSCNIAGHRSNFATHVPVAMSSALPLPTQPGDSLHALPHQSTPGGSPALRLAEEANIITGLLSPPDQTTVGEIGGTSQPPAATFPVPSGSFSSDRSPQGGITTSQPDTTSAATLSQPLESIRQGDLATPSAAPLADISEISSDNSPAFISKTSHPASSGGFSAPDSPLPPHVPPFPNEELLSLLSGTSQKGPFNAALPHLHPHRLVNNGNMYVANAVLQLLVYCPPFRDLFRDLGRLVGRREGGETDGGATPLIDATVRFLDEFTHKEKLSPTHQFLQQATRGKVREDEHGKKEDDGVHPFLSTYVFDAMKKKRQFITIRDGEQQDATVFLGLYLDALDEELVALRSSFSTHKPASTLKVEGPEEETQSGDGQTEVGERDYMASSVESPISRVFGGRSRSTVRALNQPDTVIVEDWRSLKLNIQVRFPFLSLSS</sequence>
<protein>
    <recommendedName>
        <fullName evidence="2">ubiquitinyl hydrolase 1</fullName>
        <ecNumber evidence="2">3.4.19.12</ecNumber>
    </recommendedName>
</protein>
<feature type="region of interest" description="Disordered" evidence="7">
    <location>
        <begin position="105"/>
        <end position="155"/>
    </location>
</feature>
<dbReference type="InterPro" id="IPR038765">
    <property type="entry name" value="Papain-like_cys_pep_sf"/>
</dbReference>
<dbReference type="Gene3D" id="3.90.70.10">
    <property type="entry name" value="Cysteine proteinases"/>
    <property type="match status" value="1"/>
</dbReference>
<evidence type="ECO:0000313" key="10">
    <source>
        <dbReference type="Proteomes" id="UP000759537"/>
    </source>
</evidence>
<gene>
    <name evidence="9" type="ORF">DFH94DRAFT_674372</name>
</gene>
<keyword evidence="3" id="KW-0645">Protease</keyword>
<feature type="compositionally biased region" description="Polar residues" evidence="7">
    <location>
        <begin position="108"/>
        <end position="123"/>
    </location>
</feature>
<dbReference type="GO" id="GO:0006508">
    <property type="term" value="P:proteolysis"/>
    <property type="evidence" value="ECO:0007669"/>
    <property type="project" value="UniProtKB-KW"/>
</dbReference>
<evidence type="ECO:0000256" key="4">
    <source>
        <dbReference type="ARBA" id="ARBA00022786"/>
    </source>
</evidence>
<evidence type="ECO:0000313" key="9">
    <source>
        <dbReference type="EMBL" id="KAF8471374.1"/>
    </source>
</evidence>
<dbReference type="AlphaFoldDB" id="A0A9P5JZR4"/>
<dbReference type="OrthoDB" id="10510800at2759"/>
<proteinExistence type="predicted"/>